<comment type="caution">
    <text evidence="2">The sequence shown here is derived from an EMBL/GenBank/DDBJ whole genome shotgun (WGS) entry which is preliminary data.</text>
</comment>
<dbReference type="OrthoDB" id="1930729at2759"/>
<dbReference type="PANTHER" id="PTHR48449">
    <property type="entry name" value="DUF1985 DOMAIN-CONTAINING PROTEIN"/>
    <property type="match status" value="1"/>
</dbReference>
<keyword evidence="3" id="KW-1185">Reference proteome</keyword>
<organism evidence="2 3">
    <name type="scientific">Kingdonia uniflora</name>
    <dbReference type="NCBI Taxonomy" id="39325"/>
    <lineage>
        <taxon>Eukaryota</taxon>
        <taxon>Viridiplantae</taxon>
        <taxon>Streptophyta</taxon>
        <taxon>Embryophyta</taxon>
        <taxon>Tracheophyta</taxon>
        <taxon>Spermatophyta</taxon>
        <taxon>Magnoliopsida</taxon>
        <taxon>Ranunculales</taxon>
        <taxon>Circaeasteraceae</taxon>
        <taxon>Kingdonia</taxon>
    </lineage>
</organism>
<accession>A0A7J7LD45</accession>
<sequence length="222" mass="26520">MSTLVIKIVDRHLGDMKFQFGGTIIQMKPIHVCLIFGLRISLIVNKFLFVDPEHITNFRMRRFPKKKNTYRLKEINGALKQAKLERHHDDALRLNLLKIILSFLLSNKGRNVEVRYVDMVDDLYQFNRFPWGEQVYKFLWRQIVEFTKYRSAADKNLDKALSLHGCTWVLMIWSFLFIPSLKFSRMHKCIHLFPKLQGWRMTSFKRRQIVAFKKVFANPDLL</sequence>
<dbReference type="Proteomes" id="UP000541444">
    <property type="component" value="Unassembled WGS sequence"/>
</dbReference>
<dbReference type="Pfam" id="PF09331">
    <property type="entry name" value="DUF1985"/>
    <property type="match status" value="1"/>
</dbReference>
<evidence type="ECO:0000313" key="3">
    <source>
        <dbReference type="Proteomes" id="UP000541444"/>
    </source>
</evidence>
<feature type="domain" description="DUF1985" evidence="1">
    <location>
        <begin position="56"/>
        <end position="140"/>
    </location>
</feature>
<dbReference type="AlphaFoldDB" id="A0A7J7LD45"/>
<protein>
    <recommendedName>
        <fullName evidence="1">DUF1985 domain-containing protein</fullName>
    </recommendedName>
</protein>
<proteinExistence type="predicted"/>
<feature type="non-terminal residue" evidence="2">
    <location>
        <position position="1"/>
    </location>
</feature>
<name>A0A7J7LD45_9MAGN</name>
<dbReference type="PANTHER" id="PTHR48449:SF1">
    <property type="entry name" value="DUF1985 DOMAIN-CONTAINING PROTEIN"/>
    <property type="match status" value="1"/>
</dbReference>
<evidence type="ECO:0000259" key="1">
    <source>
        <dbReference type="Pfam" id="PF09331"/>
    </source>
</evidence>
<reference evidence="2 3" key="1">
    <citation type="journal article" date="2020" name="IScience">
        <title>Genome Sequencing of the Endangered Kingdonia uniflora (Circaeasteraceae, Ranunculales) Reveals Potential Mechanisms of Evolutionary Specialization.</title>
        <authorList>
            <person name="Sun Y."/>
            <person name="Deng T."/>
            <person name="Zhang A."/>
            <person name="Moore M.J."/>
            <person name="Landis J.B."/>
            <person name="Lin N."/>
            <person name="Zhang H."/>
            <person name="Zhang X."/>
            <person name="Huang J."/>
            <person name="Zhang X."/>
            <person name="Sun H."/>
            <person name="Wang H."/>
        </authorList>
    </citation>
    <scope>NUCLEOTIDE SEQUENCE [LARGE SCALE GENOMIC DNA]</scope>
    <source>
        <strain evidence="2">TB1705</strain>
        <tissue evidence="2">Leaf</tissue>
    </source>
</reference>
<dbReference type="EMBL" id="JACGCM010002372">
    <property type="protein sequence ID" value="KAF6140460.1"/>
    <property type="molecule type" value="Genomic_DNA"/>
</dbReference>
<gene>
    <name evidence="2" type="ORF">GIB67_014383</name>
</gene>
<evidence type="ECO:0000313" key="2">
    <source>
        <dbReference type="EMBL" id="KAF6140460.1"/>
    </source>
</evidence>
<dbReference type="InterPro" id="IPR015410">
    <property type="entry name" value="DUF1985"/>
</dbReference>